<dbReference type="Proteomes" id="UP001213000">
    <property type="component" value="Unassembled WGS sequence"/>
</dbReference>
<sequence>MQMITLLSPIRFYIRSAIQRNLYWYYNADTNSVEISGAYKTKFTIQRTTPLPFDCRPEDDILINEDDIYIFVTTPEWEREKVPDRMIIRSPSMHLKAVDTALNLDDSGSDDGKAKEAEAGIFRFNMFDRGFGVSDVRSWDGKRVFAGTRLNGGERWEFVQ</sequence>
<reference evidence="1" key="1">
    <citation type="submission" date="2022-07" db="EMBL/GenBank/DDBJ databases">
        <title>Genome Sequence of Leucocoprinus birnbaumii.</title>
        <authorList>
            <person name="Buettner E."/>
        </authorList>
    </citation>
    <scope>NUCLEOTIDE SEQUENCE</scope>
    <source>
        <strain evidence="1">VT141</strain>
    </source>
</reference>
<dbReference type="EMBL" id="JANIEX010000559">
    <property type="protein sequence ID" value="KAJ3565572.1"/>
    <property type="molecule type" value="Genomic_DNA"/>
</dbReference>
<evidence type="ECO:0000313" key="1">
    <source>
        <dbReference type="EMBL" id="KAJ3565572.1"/>
    </source>
</evidence>
<organism evidence="1 2">
    <name type="scientific">Leucocoprinus birnbaumii</name>
    <dbReference type="NCBI Taxonomy" id="56174"/>
    <lineage>
        <taxon>Eukaryota</taxon>
        <taxon>Fungi</taxon>
        <taxon>Dikarya</taxon>
        <taxon>Basidiomycota</taxon>
        <taxon>Agaricomycotina</taxon>
        <taxon>Agaricomycetes</taxon>
        <taxon>Agaricomycetidae</taxon>
        <taxon>Agaricales</taxon>
        <taxon>Agaricineae</taxon>
        <taxon>Agaricaceae</taxon>
        <taxon>Leucocoprinus</taxon>
    </lineage>
</organism>
<evidence type="ECO:0000313" key="2">
    <source>
        <dbReference type="Proteomes" id="UP001213000"/>
    </source>
</evidence>
<comment type="caution">
    <text evidence="1">The sequence shown here is derived from an EMBL/GenBank/DDBJ whole genome shotgun (WGS) entry which is preliminary data.</text>
</comment>
<gene>
    <name evidence="1" type="ORF">NP233_g7546</name>
</gene>
<accession>A0AAD5VQM7</accession>
<proteinExistence type="predicted"/>
<keyword evidence="2" id="KW-1185">Reference proteome</keyword>
<name>A0AAD5VQM7_9AGAR</name>
<dbReference type="AlphaFoldDB" id="A0AAD5VQM7"/>
<protein>
    <submittedName>
        <fullName evidence="1">Uncharacterized protein</fullName>
    </submittedName>
</protein>